<keyword evidence="3" id="KW-1185">Reference proteome</keyword>
<dbReference type="PROSITE" id="PS51108">
    <property type="entry name" value="PTS_EIID"/>
    <property type="match status" value="1"/>
</dbReference>
<dbReference type="InterPro" id="IPR050303">
    <property type="entry name" value="GatZ_KbaZ_carbometab"/>
</dbReference>
<protein>
    <submittedName>
        <fullName evidence="2">PTS system mannose/fructose/sorbose family transporter subunit IID</fullName>
    </submittedName>
</protein>
<dbReference type="Proteomes" id="UP000434036">
    <property type="component" value="Unassembled WGS sequence"/>
</dbReference>
<dbReference type="GO" id="GO:0005886">
    <property type="term" value="C:plasma membrane"/>
    <property type="evidence" value="ECO:0007669"/>
    <property type="project" value="TreeGrafter"/>
</dbReference>
<keyword evidence="1" id="KW-0472">Membrane</keyword>
<reference evidence="2 3" key="1">
    <citation type="submission" date="2019-12" db="EMBL/GenBank/DDBJ databases">
        <authorList>
            <person name="Yang R."/>
        </authorList>
    </citation>
    <scope>NUCLEOTIDE SEQUENCE [LARGE SCALE GENOMIC DNA]</scope>
    <source>
        <strain evidence="2 3">DONG20-135</strain>
    </source>
</reference>
<feature type="transmembrane region" description="Helical" evidence="1">
    <location>
        <begin position="194"/>
        <end position="215"/>
    </location>
</feature>
<keyword evidence="1" id="KW-1133">Transmembrane helix</keyword>
<keyword evidence="1" id="KW-0812">Transmembrane</keyword>
<feature type="transmembrane region" description="Helical" evidence="1">
    <location>
        <begin position="235"/>
        <end position="255"/>
    </location>
</feature>
<sequence>MSETINNEVQSNDVTLTKKDLWKILIYSSAIESGCNVTKQEAPGFTQGMIPVIEKCYDKDEDKKEAYTRHTQLFLTEGHLAEFCVGVSAAMEERYANHRDIDPDSINAVKVALMGPLAGIGDSIIHGTLRPIMAGIACSLVTASSNTSALGPLLFFIVMAAVTLTIRYLGVFKGYESGMKLVASMQEGGLLNKLTKYAAIAAFIVCGGFISSLVYCSTPLTYTSGKTVISVQEMLDGLMPNLIPLLYTLLMYWLINKKRVSAVLLMLATMILGIVLVYCGILA</sequence>
<evidence type="ECO:0000313" key="2">
    <source>
        <dbReference type="EMBL" id="MXQ72604.1"/>
    </source>
</evidence>
<name>A0A6N8U5L0_9FIRM</name>
<dbReference type="GO" id="GO:0009401">
    <property type="term" value="P:phosphoenolpyruvate-dependent sugar phosphotransferase system"/>
    <property type="evidence" value="ECO:0007669"/>
    <property type="project" value="InterPro"/>
</dbReference>
<dbReference type="InterPro" id="IPR004704">
    <property type="entry name" value="PTS_IID_man"/>
</dbReference>
<accession>A0A6N8U5L0</accession>
<feature type="transmembrane region" description="Helical" evidence="1">
    <location>
        <begin position="262"/>
        <end position="281"/>
    </location>
</feature>
<dbReference type="AlphaFoldDB" id="A0A6N8U5L0"/>
<organism evidence="2 3">
    <name type="scientific">Copranaerobaculum intestinale</name>
    <dbReference type="NCBI Taxonomy" id="2692629"/>
    <lineage>
        <taxon>Bacteria</taxon>
        <taxon>Bacillati</taxon>
        <taxon>Bacillota</taxon>
        <taxon>Erysipelotrichia</taxon>
        <taxon>Erysipelotrichales</taxon>
        <taxon>Erysipelotrichaceae</taxon>
        <taxon>Copranaerobaculum</taxon>
    </lineage>
</organism>
<evidence type="ECO:0000313" key="3">
    <source>
        <dbReference type="Proteomes" id="UP000434036"/>
    </source>
</evidence>
<reference evidence="2 3" key="2">
    <citation type="submission" date="2020-01" db="EMBL/GenBank/DDBJ databases">
        <title>Clostridiaceae sp. nov. isolated from the gut of human by culturomics.</title>
        <authorList>
            <person name="Chang Y."/>
        </authorList>
    </citation>
    <scope>NUCLEOTIDE SEQUENCE [LARGE SCALE GENOMIC DNA]</scope>
    <source>
        <strain evidence="2 3">DONG20-135</strain>
    </source>
</reference>
<dbReference type="PANTHER" id="PTHR32502:SF23">
    <property type="entry name" value="TRANSPORT PROTEIN, PTS SYSTEM"/>
    <property type="match status" value="1"/>
</dbReference>
<dbReference type="PANTHER" id="PTHR32502">
    <property type="entry name" value="N-ACETYLGALACTOSAMINE PERMEASE II COMPONENT-RELATED"/>
    <property type="match status" value="1"/>
</dbReference>
<gene>
    <name evidence="2" type="ORF">GSF08_01425</name>
</gene>
<proteinExistence type="predicted"/>
<feature type="transmembrane region" description="Helical" evidence="1">
    <location>
        <begin position="149"/>
        <end position="170"/>
    </location>
</feature>
<dbReference type="RefSeq" id="WP_160624094.1">
    <property type="nucleotide sequence ID" value="NZ_WUUQ01000001.1"/>
</dbReference>
<comment type="caution">
    <text evidence="2">The sequence shown here is derived from an EMBL/GenBank/DDBJ whole genome shotgun (WGS) entry which is preliminary data.</text>
</comment>
<dbReference type="EMBL" id="WUUQ01000001">
    <property type="protein sequence ID" value="MXQ72604.1"/>
    <property type="molecule type" value="Genomic_DNA"/>
</dbReference>
<evidence type="ECO:0000256" key="1">
    <source>
        <dbReference type="SAM" id="Phobius"/>
    </source>
</evidence>
<dbReference type="Pfam" id="PF03613">
    <property type="entry name" value="EIID-AGA"/>
    <property type="match status" value="1"/>
</dbReference>